<dbReference type="Pfam" id="PF08241">
    <property type="entry name" value="Methyltransf_11"/>
    <property type="match status" value="1"/>
</dbReference>
<sequence length="186" mass="20922">MAAGWHSGLSEREISCAENLLLRLDVQLEHSLLDIGAGTGILPSILKKRGIFPQKYVAVDLSSNMLKELREAFPEAETRHLDFDREQKAIGLFDLVILYNSIPHFKNLDAVFANARRSVQPGGRFVIAHARTRLALSEHHRAIGYSSSHKPIPSDSELLEVSSRHGFTDACIEDDDYFYFCVEVKK</sequence>
<protein>
    <recommendedName>
        <fullName evidence="1">Methyltransferase type 11 domain-containing protein</fullName>
    </recommendedName>
</protein>
<proteinExistence type="predicted"/>
<dbReference type="PANTHER" id="PTHR43861">
    <property type="entry name" value="TRANS-ACONITATE 2-METHYLTRANSFERASE-RELATED"/>
    <property type="match status" value="1"/>
</dbReference>
<evidence type="ECO:0000313" key="2">
    <source>
        <dbReference type="EMBL" id="OBR67296.1"/>
    </source>
</evidence>
<dbReference type="Gene3D" id="3.40.50.150">
    <property type="entry name" value="Vaccinia Virus protein VP39"/>
    <property type="match status" value="1"/>
</dbReference>
<feature type="domain" description="Methyltransferase type 11" evidence="1">
    <location>
        <begin position="33"/>
        <end position="127"/>
    </location>
</feature>
<dbReference type="AlphaFoldDB" id="A0A1A5YNV3"/>
<dbReference type="EMBL" id="LYPA01000040">
    <property type="protein sequence ID" value="OBR67296.1"/>
    <property type="molecule type" value="Genomic_DNA"/>
</dbReference>
<dbReference type="InterPro" id="IPR013216">
    <property type="entry name" value="Methyltransf_11"/>
</dbReference>
<dbReference type="InterPro" id="IPR029063">
    <property type="entry name" value="SAM-dependent_MTases_sf"/>
</dbReference>
<accession>A0A1A5YNV3</accession>
<evidence type="ECO:0000313" key="3">
    <source>
        <dbReference type="Proteomes" id="UP000092024"/>
    </source>
</evidence>
<dbReference type="CDD" id="cd02440">
    <property type="entry name" value="AdoMet_MTases"/>
    <property type="match status" value="1"/>
</dbReference>
<keyword evidence="3" id="KW-1185">Reference proteome</keyword>
<dbReference type="STRING" id="1844972.A7K91_07535"/>
<dbReference type="Proteomes" id="UP000092024">
    <property type="component" value="Unassembled WGS sequence"/>
</dbReference>
<reference evidence="2 3" key="1">
    <citation type="submission" date="2016-05" db="EMBL/GenBank/DDBJ databases">
        <title>Paenibacillus oryzae. sp. nov., isolated from the rice root.</title>
        <authorList>
            <person name="Zhang J."/>
            <person name="Zhang X."/>
        </authorList>
    </citation>
    <scope>NUCLEOTIDE SEQUENCE [LARGE SCALE GENOMIC DNA]</scope>
    <source>
        <strain evidence="2 3">1DrF-4</strain>
    </source>
</reference>
<gene>
    <name evidence="2" type="ORF">A7K91_07535</name>
</gene>
<dbReference type="GO" id="GO:0008757">
    <property type="term" value="F:S-adenosylmethionine-dependent methyltransferase activity"/>
    <property type="evidence" value="ECO:0007669"/>
    <property type="project" value="InterPro"/>
</dbReference>
<evidence type="ECO:0000259" key="1">
    <source>
        <dbReference type="Pfam" id="PF08241"/>
    </source>
</evidence>
<comment type="caution">
    <text evidence="2">The sequence shown here is derived from an EMBL/GenBank/DDBJ whole genome shotgun (WGS) entry which is preliminary data.</text>
</comment>
<organism evidence="2 3">
    <name type="scientific">Paenibacillus oryzae</name>
    <dbReference type="NCBI Taxonomy" id="1844972"/>
    <lineage>
        <taxon>Bacteria</taxon>
        <taxon>Bacillati</taxon>
        <taxon>Bacillota</taxon>
        <taxon>Bacilli</taxon>
        <taxon>Bacillales</taxon>
        <taxon>Paenibacillaceae</taxon>
        <taxon>Paenibacillus</taxon>
    </lineage>
</organism>
<dbReference type="SUPFAM" id="SSF53335">
    <property type="entry name" value="S-adenosyl-L-methionine-dependent methyltransferases"/>
    <property type="match status" value="1"/>
</dbReference>
<name>A0A1A5YNV3_9BACL</name>